<dbReference type="GO" id="GO:0016740">
    <property type="term" value="F:transferase activity"/>
    <property type="evidence" value="ECO:0007669"/>
    <property type="project" value="UniProtKB-KW"/>
</dbReference>
<dbReference type="Gene3D" id="3.30.460.10">
    <property type="entry name" value="Beta Polymerase, domain 2"/>
    <property type="match status" value="1"/>
</dbReference>
<dbReference type="STRING" id="307486.GCA_000807215_00201"/>
<evidence type="ECO:0000259" key="1">
    <source>
        <dbReference type="Pfam" id="PF18765"/>
    </source>
</evidence>
<proteinExistence type="predicted"/>
<keyword evidence="3" id="KW-1185">Reference proteome</keyword>
<sequence>MTRPADAWTRLDPRDREALRRILLPLVQRHGAEVWLFGSRARGDARRGSDIDVALVAPQPLPRDALARVREALEESPIPFRVDVVDYRSASEPLRRAIDTEGEAWKIG</sequence>
<dbReference type="EMBL" id="VJOM01000038">
    <property type="protein sequence ID" value="TSE29220.1"/>
    <property type="molecule type" value="Genomic_DNA"/>
</dbReference>
<reference evidence="2 3" key="1">
    <citation type="submission" date="2019-07" db="EMBL/GenBank/DDBJ databases">
        <title>Tepidimonas taiwanensis I1-1 draft genome.</title>
        <authorList>
            <person name="Da Costa M.S."/>
            <person name="Froufe H.J.C."/>
            <person name="Egas C."/>
            <person name="Albuquerque L."/>
        </authorList>
    </citation>
    <scope>NUCLEOTIDE SEQUENCE [LARGE SCALE GENOMIC DNA]</scope>
    <source>
        <strain evidence="2 3">I1-1</strain>
    </source>
</reference>
<comment type="caution">
    <text evidence="2">The sequence shown here is derived from an EMBL/GenBank/DDBJ whole genome shotgun (WGS) entry which is preliminary data.</text>
</comment>
<dbReference type="Proteomes" id="UP000317763">
    <property type="component" value="Unassembled WGS sequence"/>
</dbReference>
<dbReference type="Pfam" id="PF18765">
    <property type="entry name" value="Polbeta"/>
    <property type="match status" value="1"/>
</dbReference>
<dbReference type="InterPro" id="IPR043519">
    <property type="entry name" value="NT_sf"/>
</dbReference>
<dbReference type="CDD" id="cd05403">
    <property type="entry name" value="NT_KNTase_like"/>
    <property type="match status" value="1"/>
</dbReference>
<evidence type="ECO:0000313" key="3">
    <source>
        <dbReference type="Proteomes" id="UP000317763"/>
    </source>
</evidence>
<keyword evidence="2" id="KW-0808">Transferase</keyword>
<dbReference type="InterPro" id="IPR041633">
    <property type="entry name" value="Polbeta"/>
</dbReference>
<dbReference type="SUPFAM" id="SSF81301">
    <property type="entry name" value="Nucleotidyltransferase"/>
    <property type="match status" value="1"/>
</dbReference>
<feature type="domain" description="Polymerase beta nucleotidyltransferase" evidence="1">
    <location>
        <begin position="34"/>
        <end position="103"/>
    </location>
</feature>
<accession>A0A554X065</accession>
<dbReference type="AlphaFoldDB" id="A0A554X065"/>
<dbReference type="OrthoDB" id="561385at2"/>
<name>A0A554X065_9BURK</name>
<evidence type="ECO:0000313" key="2">
    <source>
        <dbReference type="EMBL" id="TSE29220.1"/>
    </source>
</evidence>
<protein>
    <submittedName>
        <fullName evidence="2">Nucleotidyltransferase domain protein</fullName>
    </submittedName>
</protein>
<dbReference type="RefSeq" id="WP_143898463.1">
    <property type="nucleotide sequence ID" value="NZ_CP083911.1"/>
</dbReference>
<gene>
    <name evidence="2" type="ORF">Ttaiw_02371</name>
</gene>
<organism evidence="2 3">
    <name type="scientific">Tepidimonas taiwanensis</name>
    <dbReference type="NCBI Taxonomy" id="307486"/>
    <lineage>
        <taxon>Bacteria</taxon>
        <taxon>Pseudomonadati</taxon>
        <taxon>Pseudomonadota</taxon>
        <taxon>Betaproteobacteria</taxon>
        <taxon>Burkholderiales</taxon>
        <taxon>Tepidimonas</taxon>
    </lineage>
</organism>